<organism evidence="8 9">
    <name type="scientific">Sanguibacteroides justesenii</name>
    <dbReference type="NCBI Taxonomy" id="1547597"/>
    <lineage>
        <taxon>Bacteria</taxon>
        <taxon>Pseudomonadati</taxon>
        <taxon>Bacteroidota</taxon>
        <taxon>Bacteroidia</taxon>
        <taxon>Bacteroidales</taxon>
        <taxon>Porphyromonadaceae</taxon>
        <taxon>Sanguibacteroides</taxon>
    </lineage>
</organism>
<dbReference type="InterPro" id="IPR050596">
    <property type="entry name" value="AspAT/PAT-like"/>
</dbReference>
<dbReference type="AlphaFoldDB" id="A0A0C3NMP5"/>
<dbReference type="SUPFAM" id="SSF53383">
    <property type="entry name" value="PLP-dependent transferases"/>
    <property type="match status" value="1"/>
</dbReference>
<dbReference type="InterPro" id="IPR015421">
    <property type="entry name" value="PyrdxlP-dep_Trfase_major"/>
</dbReference>
<dbReference type="OrthoDB" id="1112630at2"/>
<dbReference type="EMBL" id="JPIU01000014">
    <property type="protein sequence ID" value="KIO47522.1"/>
    <property type="molecule type" value="Genomic_DNA"/>
</dbReference>
<dbReference type="PANTHER" id="PTHR46383:SF1">
    <property type="entry name" value="ASPARTATE AMINOTRANSFERASE"/>
    <property type="match status" value="1"/>
</dbReference>
<dbReference type="EC" id="2.6.1.-" evidence="6"/>
<comment type="cofactor">
    <cofactor evidence="1 6">
        <name>pyridoxal 5'-phosphate</name>
        <dbReference type="ChEBI" id="CHEBI:597326"/>
    </cofactor>
</comment>
<evidence type="ECO:0000256" key="6">
    <source>
        <dbReference type="RuleBase" id="RU000481"/>
    </source>
</evidence>
<protein>
    <recommendedName>
        <fullName evidence="6">Aminotransferase</fullName>
        <ecNumber evidence="6">2.6.1.-</ecNumber>
    </recommendedName>
</protein>
<dbReference type="GO" id="GO:0008483">
    <property type="term" value="F:transaminase activity"/>
    <property type="evidence" value="ECO:0007669"/>
    <property type="project" value="UniProtKB-KW"/>
</dbReference>
<dbReference type="InterPro" id="IPR015424">
    <property type="entry name" value="PyrdxlP-dep_Trfase"/>
</dbReference>
<name>A0A0C3NMP5_9PORP</name>
<comment type="similarity">
    <text evidence="2 6">Belongs to the class-I pyridoxal-phosphate-dependent aminotransferase family.</text>
</comment>
<evidence type="ECO:0000256" key="3">
    <source>
        <dbReference type="ARBA" id="ARBA00022576"/>
    </source>
</evidence>
<dbReference type="CDD" id="cd00609">
    <property type="entry name" value="AAT_like"/>
    <property type="match status" value="1"/>
</dbReference>
<evidence type="ECO:0000256" key="1">
    <source>
        <dbReference type="ARBA" id="ARBA00001933"/>
    </source>
</evidence>
<evidence type="ECO:0000256" key="2">
    <source>
        <dbReference type="ARBA" id="ARBA00007441"/>
    </source>
</evidence>
<accession>A0A0C3NMP5</accession>
<dbReference type="Gene3D" id="3.40.640.10">
    <property type="entry name" value="Type I PLP-dependent aspartate aminotransferase-like (Major domain)"/>
    <property type="match status" value="1"/>
</dbReference>
<sequence>MKINRSGAVLSKIVQIGENLKELTRVNGKEYLPLNRGVNQVVPIDLTEVVKGIDFNSPEIQVYPHGAGRPELRAAINEEFFMGKSSSDRILITAGGMHALDLVAQTVCIGKLYLPAYYWGCYYKMLTIRNVKNAEYNSQADLLEMLEELEGNAVLISDPSNPLGDKHDDEQQLDIIRQLNDAGVVVYYDCPYRRLFMDGRDDYYVRLMDMENVIITESFSKSVGLSGQRLGFIYTKNKELHDELEVRVMYNTNGINGFAQELVLRLLTTPEGKRAVSDFKAKTTRDIALNIDYLKQRKLLADEFYQGTVPKGIFVIVNRSEEELLRHYIGAVSLDFFTKTRQTYASAYSRICVSVPHEKFVTYFNDLK</sequence>
<dbReference type="GO" id="GO:0030170">
    <property type="term" value="F:pyridoxal phosphate binding"/>
    <property type="evidence" value="ECO:0007669"/>
    <property type="project" value="InterPro"/>
</dbReference>
<dbReference type="PANTHER" id="PTHR46383">
    <property type="entry name" value="ASPARTATE AMINOTRANSFERASE"/>
    <property type="match status" value="1"/>
</dbReference>
<evidence type="ECO:0000259" key="7">
    <source>
        <dbReference type="Pfam" id="PF00155"/>
    </source>
</evidence>
<gene>
    <name evidence="8" type="ORF">BA92_00450</name>
</gene>
<dbReference type="Proteomes" id="UP000031980">
    <property type="component" value="Unassembled WGS sequence"/>
</dbReference>
<evidence type="ECO:0000256" key="5">
    <source>
        <dbReference type="ARBA" id="ARBA00022898"/>
    </source>
</evidence>
<keyword evidence="9" id="KW-1185">Reference proteome</keyword>
<keyword evidence="3 6" id="KW-0032">Aminotransferase</keyword>
<reference evidence="8 9" key="1">
    <citation type="submission" date="2014-07" db="EMBL/GenBank/DDBJ databases">
        <title>Porphyromonadaceae bacterium OUH 308042 = ATCC BAA-2681 = DSM 28342 draft genome.</title>
        <authorList>
            <person name="Sydenham T.V."/>
            <person name="Hasman H."/>
            <person name="Justensen U.S."/>
        </authorList>
    </citation>
    <scope>NUCLEOTIDE SEQUENCE [LARGE SCALE GENOMIC DNA]</scope>
    <source>
        <strain evidence="8 9">OUH 308042</strain>
    </source>
</reference>
<comment type="caution">
    <text evidence="8">The sequence shown here is derived from an EMBL/GenBank/DDBJ whole genome shotgun (WGS) entry which is preliminary data.</text>
</comment>
<dbReference type="InterPro" id="IPR004839">
    <property type="entry name" value="Aminotransferase_I/II_large"/>
</dbReference>
<proteinExistence type="inferred from homology"/>
<keyword evidence="4 6" id="KW-0808">Transferase</keyword>
<dbReference type="Pfam" id="PF00155">
    <property type="entry name" value="Aminotran_1_2"/>
    <property type="match status" value="1"/>
</dbReference>
<evidence type="ECO:0000313" key="8">
    <source>
        <dbReference type="EMBL" id="KIO47522.1"/>
    </source>
</evidence>
<keyword evidence="5" id="KW-0663">Pyridoxal phosphate</keyword>
<feature type="domain" description="Aminotransferase class I/classII large" evidence="7">
    <location>
        <begin position="56"/>
        <end position="353"/>
    </location>
</feature>
<dbReference type="InterPro" id="IPR004838">
    <property type="entry name" value="NHTrfase_class1_PyrdxlP-BS"/>
</dbReference>
<evidence type="ECO:0000256" key="4">
    <source>
        <dbReference type="ARBA" id="ARBA00022679"/>
    </source>
</evidence>
<dbReference type="GO" id="GO:0006520">
    <property type="term" value="P:amino acid metabolic process"/>
    <property type="evidence" value="ECO:0007669"/>
    <property type="project" value="InterPro"/>
</dbReference>
<dbReference type="PROSITE" id="PS00105">
    <property type="entry name" value="AA_TRANSFER_CLASS_1"/>
    <property type="match status" value="1"/>
</dbReference>
<dbReference type="RefSeq" id="WP_041504664.1">
    <property type="nucleotide sequence ID" value="NZ_JPIU01000014.1"/>
</dbReference>
<evidence type="ECO:0000313" key="9">
    <source>
        <dbReference type="Proteomes" id="UP000031980"/>
    </source>
</evidence>